<gene>
    <name evidence="1" type="ORF">NIES21_29280</name>
</gene>
<accession>A0A1Z4GHW9</accession>
<evidence type="ECO:0000313" key="1">
    <source>
        <dbReference type="EMBL" id="BAY17094.1"/>
    </source>
</evidence>
<evidence type="ECO:0000313" key="2">
    <source>
        <dbReference type="Proteomes" id="UP000218287"/>
    </source>
</evidence>
<proteinExistence type="predicted"/>
<sequence length="280" mass="31235">MNYLSVIDSNWMQKLQQKKGAIAIGLMAIILPACSYNQPQAITPATPEQQRNQVSREIVDSHVEEVADKTDKLIGKSVTITTQPIRLIGPTSFTVNDKELFDNQNILVINATGQPFTLPSTNNIPIQITGQVRRFDLAQINQDYKLDLQTDYYRDYDDKPVIVAKSLALSPNPGELTTNPNAYYGKKLTVTGKVANINSAIAYTLDENKLLGGEDLLILHTKPQAKVKPGEQISVSGVLRPLVITELERDYNLTWDLHLRKQLEAKYRNKPVLVVTNVAP</sequence>
<protein>
    <submittedName>
        <fullName evidence="1">Uncharacterized protein</fullName>
    </submittedName>
</protein>
<name>A0A1Z4GHW9_9CYAN</name>
<dbReference type="EMBL" id="AP018174">
    <property type="protein sequence ID" value="BAY17094.1"/>
    <property type="molecule type" value="Genomic_DNA"/>
</dbReference>
<dbReference type="Proteomes" id="UP000218287">
    <property type="component" value="Chromosome"/>
</dbReference>
<dbReference type="AlphaFoldDB" id="A0A1Z4GHW9"/>
<organism evidence="1 2">
    <name type="scientific">Anabaenopsis circularis NIES-21</name>
    <dbReference type="NCBI Taxonomy" id="1085406"/>
    <lineage>
        <taxon>Bacteria</taxon>
        <taxon>Bacillati</taxon>
        <taxon>Cyanobacteriota</taxon>
        <taxon>Cyanophyceae</taxon>
        <taxon>Nostocales</taxon>
        <taxon>Nodulariaceae</taxon>
        <taxon>Anabaenopsis</taxon>
    </lineage>
</organism>
<keyword evidence="2" id="KW-1185">Reference proteome</keyword>
<reference evidence="1 2" key="1">
    <citation type="submission" date="2017-06" db="EMBL/GenBank/DDBJ databases">
        <title>Genome sequencing of cyanobaciteial culture collection at National Institute for Environmental Studies (NIES).</title>
        <authorList>
            <person name="Hirose Y."/>
            <person name="Shimura Y."/>
            <person name="Fujisawa T."/>
            <person name="Nakamura Y."/>
            <person name="Kawachi M."/>
        </authorList>
    </citation>
    <scope>NUCLEOTIDE SEQUENCE [LARGE SCALE GENOMIC DNA]</scope>
    <source>
        <strain evidence="1 2">NIES-21</strain>
    </source>
</reference>